<dbReference type="Proteomes" id="UP001226867">
    <property type="component" value="Unassembled WGS sequence"/>
</dbReference>
<dbReference type="SUPFAM" id="SSF69118">
    <property type="entry name" value="AhpD-like"/>
    <property type="match status" value="1"/>
</dbReference>
<evidence type="ECO:0000313" key="1">
    <source>
        <dbReference type="EMBL" id="MDP9898760.1"/>
    </source>
</evidence>
<evidence type="ECO:0000313" key="2">
    <source>
        <dbReference type="Proteomes" id="UP001226867"/>
    </source>
</evidence>
<dbReference type="EMBL" id="JAUSRO010000003">
    <property type="protein sequence ID" value="MDP9898760.1"/>
    <property type="molecule type" value="Genomic_DNA"/>
</dbReference>
<dbReference type="InterPro" id="IPR023982">
    <property type="entry name" value="CHP04029_CMD-like"/>
</dbReference>
<gene>
    <name evidence="1" type="ORF">J2W36_001004</name>
</gene>
<dbReference type="Gene3D" id="1.20.1290.10">
    <property type="entry name" value="AhpD-like"/>
    <property type="match status" value="1"/>
</dbReference>
<sequence length="213" mass="22054">MTATSIPDVIDQLAGIHPGDALDAIRAQRPQARQHAQQSYLALFHPGDPSLQAVTRFTVAERFAVAAYTAALHGQGDFVAFYGTRLSADVATSGWLEVLAAEAAQSAARGPYGAYPSGPLSAEDVSGPVHAVGAAHRALLGDRLSAALAHAHLLVLHPRDAAASALQALLDAGWSTTDIVTLSQLVAFLSFQIRVVAGLRTLAALTSTSTVTA</sequence>
<dbReference type="NCBIfam" id="TIGR04029">
    <property type="entry name" value="CMD_Avi_7170"/>
    <property type="match status" value="1"/>
</dbReference>
<dbReference type="InterPro" id="IPR029032">
    <property type="entry name" value="AhpD-like"/>
</dbReference>
<organism evidence="1 2">
    <name type="scientific">Variovorax ginsengisoli</name>
    <dbReference type="NCBI Taxonomy" id="363844"/>
    <lineage>
        <taxon>Bacteria</taxon>
        <taxon>Pseudomonadati</taxon>
        <taxon>Pseudomonadota</taxon>
        <taxon>Betaproteobacteria</taxon>
        <taxon>Burkholderiales</taxon>
        <taxon>Comamonadaceae</taxon>
        <taxon>Variovorax</taxon>
    </lineage>
</organism>
<accession>A0ABT9S3E6</accession>
<keyword evidence="2" id="KW-1185">Reference proteome</keyword>
<name>A0ABT9S3E6_9BURK</name>
<dbReference type="RefSeq" id="WP_307688584.1">
    <property type="nucleotide sequence ID" value="NZ_JAUSRO010000003.1"/>
</dbReference>
<reference evidence="1 2" key="1">
    <citation type="submission" date="2023-07" db="EMBL/GenBank/DDBJ databases">
        <title>Sorghum-associated microbial communities from plants grown in Nebraska, USA.</title>
        <authorList>
            <person name="Schachtman D."/>
        </authorList>
    </citation>
    <scope>NUCLEOTIDE SEQUENCE [LARGE SCALE GENOMIC DNA]</scope>
    <source>
        <strain evidence="1 2">DS1607</strain>
    </source>
</reference>
<protein>
    <submittedName>
        <fullName evidence="1">CMD domain protein</fullName>
    </submittedName>
</protein>
<proteinExistence type="predicted"/>
<comment type="caution">
    <text evidence="1">The sequence shown here is derived from an EMBL/GenBank/DDBJ whole genome shotgun (WGS) entry which is preliminary data.</text>
</comment>